<reference evidence="1" key="1">
    <citation type="journal article" date="2017" name="Nature">
        <title>The sunflower genome provides insights into oil metabolism, flowering and Asterid evolution.</title>
        <authorList>
            <person name="Badouin H."/>
            <person name="Gouzy J."/>
            <person name="Grassa C.J."/>
            <person name="Murat F."/>
            <person name="Staton S.E."/>
            <person name="Cottret L."/>
            <person name="Lelandais-Briere C."/>
            <person name="Owens G.L."/>
            <person name="Carrere S."/>
            <person name="Mayjonade B."/>
            <person name="Legrand L."/>
            <person name="Gill N."/>
            <person name="Kane N.C."/>
            <person name="Bowers J.E."/>
            <person name="Hubner S."/>
            <person name="Bellec A."/>
            <person name="Berard A."/>
            <person name="Berges H."/>
            <person name="Blanchet N."/>
            <person name="Boniface M.C."/>
            <person name="Brunel D."/>
            <person name="Catrice O."/>
            <person name="Chaidir N."/>
            <person name="Claudel C."/>
            <person name="Donnadieu C."/>
            <person name="Faraut T."/>
            <person name="Fievet G."/>
            <person name="Helmstetter N."/>
            <person name="King M."/>
            <person name="Knapp S.J."/>
            <person name="Lai Z."/>
            <person name="Le Paslier M.C."/>
            <person name="Lippi Y."/>
            <person name="Lorenzon L."/>
            <person name="Mandel J.R."/>
            <person name="Marage G."/>
            <person name="Marchand G."/>
            <person name="Marquand E."/>
            <person name="Bret-Mestries E."/>
            <person name="Morien E."/>
            <person name="Nambeesan S."/>
            <person name="Nguyen T."/>
            <person name="Pegot-Espagnet P."/>
            <person name="Pouilly N."/>
            <person name="Raftis F."/>
            <person name="Sallet E."/>
            <person name="Schiex T."/>
            <person name="Thomas J."/>
            <person name="Vandecasteele C."/>
            <person name="Vares D."/>
            <person name="Vear F."/>
            <person name="Vautrin S."/>
            <person name="Crespi M."/>
            <person name="Mangin B."/>
            <person name="Burke J.M."/>
            <person name="Salse J."/>
            <person name="Munos S."/>
            <person name="Vincourt P."/>
            <person name="Rieseberg L.H."/>
            <person name="Langlade N.B."/>
        </authorList>
    </citation>
    <scope>NUCLEOTIDE SEQUENCE</scope>
    <source>
        <tissue evidence="1">Leaves</tissue>
    </source>
</reference>
<gene>
    <name evidence="1" type="ORF">HanXRQr2_Chr09g0410151</name>
</gene>
<dbReference type="EMBL" id="MNCJ02000324">
    <property type="protein sequence ID" value="KAF5792806.1"/>
    <property type="molecule type" value="Genomic_DNA"/>
</dbReference>
<sequence length="49" mass="5732">MCLFRPLSITKIKFVCLCDFDAINLKEVLVVNQIKQRRTTKYVGGIDYH</sequence>
<proteinExistence type="predicted"/>
<evidence type="ECO:0000313" key="1">
    <source>
        <dbReference type="EMBL" id="KAF5792806.1"/>
    </source>
</evidence>
<organism evidence="1 2">
    <name type="scientific">Helianthus annuus</name>
    <name type="common">Common sunflower</name>
    <dbReference type="NCBI Taxonomy" id="4232"/>
    <lineage>
        <taxon>Eukaryota</taxon>
        <taxon>Viridiplantae</taxon>
        <taxon>Streptophyta</taxon>
        <taxon>Embryophyta</taxon>
        <taxon>Tracheophyta</taxon>
        <taxon>Spermatophyta</taxon>
        <taxon>Magnoliopsida</taxon>
        <taxon>eudicotyledons</taxon>
        <taxon>Gunneridae</taxon>
        <taxon>Pentapetalae</taxon>
        <taxon>asterids</taxon>
        <taxon>campanulids</taxon>
        <taxon>Asterales</taxon>
        <taxon>Asteraceae</taxon>
        <taxon>Asteroideae</taxon>
        <taxon>Heliantheae alliance</taxon>
        <taxon>Heliantheae</taxon>
        <taxon>Helianthus</taxon>
    </lineage>
</organism>
<accession>A0A9K3I9J8</accession>
<keyword evidence="2" id="KW-1185">Reference proteome</keyword>
<dbReference type="Gramene" id="mRNA:HanXRQr2_Chr09g0410151">
    <property type="protein sequence ID" value="mRNA:HanXRQr2_Chr09g0410151"/>
    <property type="gene ID" value="HanXRQr2_Chr09g0410151"/>
</dbReference>
<name>A0A9K3I9J8_HELAN</name>
<evidence type="ECO:0000313" key="2">
    <source>
        <dbReference type="Proteomes" id="UP000215914"/>
    </source>
</evidence>
<dbReference type="Proteomes" id="UP000215914">
    <property type="component" value="Unassembled WGS sequence"/>
</dbReference>
<dbReference type="AlphaFoldDB" id="A0A9K3I9J8"/>
<reference evidence="1" key="2">
    <citation type="submission" date="2020-06" db="EMBL/GenBank/DDBJ databases">
        <title>Helianthus annuus Genome sequencing and assembly Release 2.</title>
        <authorList>
            <person name="Gouzy J."/>
            <person name="Langlade N."/>
            <person name="Munos S."/>
        </authorList>
    </citation>
    <scope>NUCLEOTIDE SEQUENCE</scope>
    <source>
        <tissue evidence="1">Leaves</tissue>
    </source>
</reference>
<protein>
    <submittedName>
        <fullName evidence="1">Uncharacterized protein</fullName>
    </submittedName>
</protein>
<comment type="caution">
    <text evidence="1">The sequence shown here is derived from an EMBL/GenBank/DDBJ whole genome shotgun (WGS) entry which is preliminary data.</text>
</comment>